<dbReference type="EMBL" id="BAAAMY010000004">
    <property type="protein sequence ID" value="GAA1914432.1"/>
    <property type="molecule type" value="Genomic_DNA"/>
</dbReference>
<evidence type="ECO:0000259" key="2">
    <source>
        <dbReference type="Pfam" id="PF08940"/>
    </source>
</evidence>
<feature type="compositionally biased region" description="Basic and acidic residues" evidence="1">
    <location>
        <begin position="69"/>
        <end position="78"/>
    </location>
</feature>
<keyword evidence="4" id="KW-1185">Reference proteome</keyword>
<accession>A0ABN2P8E3</accession>
<gene>
    <name evidence="3" type="ORF">GCM10009737_14720</name>
</gene>
<comment type="caution">
    <text evidence="3">The sequence shown here is derived from an EMBL/GenBank/DDBJ whole genome shotgun (WGS) entry which is preliminary data.</text>
</comment>
<evidence type="ECO:0000313" key="3">
    <source>
        <dbReference type="EMBL" id="GAA1914432.1"/>
    </source>
</evidence>
<reference evidence="3 4" key="1">
    <citation type="journal article" date="2019" name="Int. J. Syst. Evol. Microbiol.">
        <title>The Global Catalogue of Microorganisms (GCM) 10K type strain sequencing project: providing services to taxonomists for standard genome sequencing and annotation.</title>
        <authorList>
            <consortium name="The Broad Institute Genomics Platform"/>
            <consortium name="The Broad Institute Genome Sequencing Center for Infectious Disease"/>
            <person name="Wu L."/>
            <person name="Ma J."/>
        </authorList>
    </citation>
    <scope>NUCLEOTIDE SEQUENCE [LARGE SCALE GENOMIC DNA]</scope>
    <source>
        <strain evidence="3 4">JCM 14046</strain>
    </source>
</reference>
<dbReference type="InterPro" id="IPR015035">
    <property type="entry name" value="DUF1918"/>
</dbReference>
<dbReference type="Gene3D" id="2.30.30.440">
    <property type="entry name" value="Domain of unknown function DUF1918"/>
    <property type="match status" value="1"/>
</dbReference>
<evidence type="ECO:0000256" key="1">
    <source>
        <dbReference type="SAM" id="MobiDB-lite"/>
    </source>
</evidence>
<protein>
    <recommendedName>
        <fullName evidence="2">DUF1918 domain-containing protein</fullName>
    </recommendedName>
</protein>
<dbReference type="Proteomes" id="UP001501612">
    <property type="component" value="Unassembled WGS sequence"/>
</dbReference>
<dbReference type="Pfam" id="PF08940">
    <property type="entry name" value="DUF1918"/>
    <property type="match status" value="1"/>
</dbReference>
<dbReference type="SUPFAM" id="SSF50118">
    <property type="entry name" value="Cell growth inhibitor/plasmid maintenance toxic component"/>
    <property type="match status" value="1"/>
</dbReference>
<sequence length="78" mass="8766">MHVHHGDRILVRDRTSGTVRDALVLDVHGHDGRPPYLVRWTDTGEEAELVPDPEHAVDRAGPTYPPEYEPEHDPDPAV</sequence>
<proteinExistence type="predicted"/>
<dbReference type="RefSeq" id="WP_344005686.1">
    <property type="nucleotide sequence ID" value="NZ_BAAAMY010000004.1"/>
</dbReference>
<organism evidence="3 4">
    <name type="scientific">Nocardioides lentus</name>
    <dbReference type="NCBI Taxonomy" id="338077"/>
    <lineage>
        <taxon>Bacteria</taxon>
        <taxon>Bacillati</taxon>
        <taxon>Actinomycetota</taxon>
        <taxon>Actinomycetes</taxon>
        <taxon>Propionibacteriales</taxon>
        <taxon>Nocardioidaceae</taxon>
        <taxon>Nocardioides</taxon>
    </lineage>
</organism>
<feature type="domain" description="DUF1918" evidence="2">
    <location>
        <begin position="1"/>
        <end position="56"/>
    </location>
</feature>
<feature type="region of interest" description="Disordered" evidence="1">
    <location>
        <begin position="47"/>
        <end position="78"/>
    </location>
</feature>
<evidence type="ECO:0000313" key="4">
    <source>
        <dbReference type="Proteomes" id="UP001501612"/>
    </source>
</evidence>
<name>A0ABN2P8E3_9ACTN</name>